<dbReference type="Gene3D" id="1.10.3680.10">
    <property type="entry name" value="TerB-like"/>
    <property type="match status" value="1"/>
</dbReference>
<keyword evidence="3" id="KW-1185">Reference proteome</keyword>
<reference evidence="2 3" key="1">
    <citation type="submission" date="2024-09" db="EMBL/GenBank/DDBJ databases">
        <title>Laminarin stimulates single cell rates of sulfate reduction while oxygen inhibits transcriptomic activity in coastal marine sediment.</title>
        <authorList>
            <person name="Lindsay M."/>
            <person name="Orcutt B."/>
            <person name="Emerson D."/>
            <person name="Stepanauskas R."/>
            <person name="D'Angelo T."/>
        </authorList>
    </citation>
    <scope>NUCLEOTIDE SEQUENCE [LARGE SCALE GENOMIC DNA]</scope>
    <source>
        <strain evidence="2">SAG AM-311-K15</strain>
    </source>
</reference>
<feature type="domain" description="Co-chaperone DjlA N-terminal" evidence="1">
    <location>
        <begin position="20"/>
        <end position="114"/>
    </location>
</feature>
<dbReference type="Pfam" id="PF05099">
    <property type="entry name" value="TerB"/>
    <property type="match status" value="1"/>
</dbReference>
<dbReference type="Proteomes" id="UP001594351">
    <property type="component" value="Unassembled WGS sequence"/>
</dbReference>
<dbReference type="InterPro" id="IPR007791">
    <property type="entry name" value="DjlA_N"/>
</dbReference>
<proteinExistence type="predicted"/>
<gene>
    <name evidence="2" type="ORF">ACFL27_18855</name>
</gene>
<dbReference type="EMBL" id="JBHPBY010000289">
    <property type="protein sequence ID" value="MFC1852261.1"/>
    <property type="molecule type" value="Genomic_DNA"/>
</dbReference>
<evidence type="ECO:0000313" key="3">
    <source>
        <dbReference type="Proteomes" id="UP001594351"/>
    </source>
</evidence>
<evidence type="ECO:0000259" key="1">
    <source>
        <dbReference type="Pfam" id="PF05099"/>
    </source>
</evidence>
<name>A0ABV6Z1D7_UNCC1</name>
<accession>A0ABV6Z1D7</accession>
<organism evidence="2 3">
    <name type="scientific">candidate division CSSED10-310 bacterium</name>
    <dbReference type="NCBI Taxonomy" id="2855610"/>
    <lineage>
        <taxon>Bacteria</taxon>
        <taxon>Bacteria division CSSED10-310</taxon>
    </lineage>
</organism>
<sequence>MIDDFVHPLKECSGQVRLSYLIVLARLAHIDNQITSEELAFFRDLAANLGLDHSTTGEIASILNEPVEASIRDCLEDVSNMELRVNLIADMMKLARIDGYQCYHEKNMIEKTVDNFLQDYLAD</sequence>
<dbReference type="SUPFAM" id="SSF158682">
    <property type="entry name" value="TerB-like"/>
    <property type="match status" value="1"/>
</dbReference>
<evidence type="ECO:0000313" key="2">
    <source>
        <dbReference type="EMBL" id="MFC1852261.1"/>
    </source>
</evidence>
<dbReference type="InterPro" id="IPR029024">
    <property type="entry name" value="TerB-like"/>
</dbReference>
<dbReference type="CDD" id="cd07177">
    <property type="entry name" value="terB_like"/>
    <property type="match status" value="1"/>
</dbReference>
<comment type="caution">
    <text evidence="2">The sequence shown here is derived from an EMBL/GenBank/DDBJ whole genome shotgun (WGS) entry which is preliminary data.</text>
</comment>
<protein>
    <submittedName>
        <fullName evidence="2">TerB family tellurite resistance protein</fullName>
    </submittedName>
</protein>